<dbReference type="InterPro" id="IPR044538">
    <property type="entry name" value="Vta1-like"/>
</dbReference>
<dbReference type="PaxDb" id="3708-A0A078HWI3"/>
<evidence type="ECO:0000313" key="6">
    <source>
        <dbReference type="EMBL" id="CDY42081.1"/>
    </source>
</evidence>
<proteinExistence type="predicted"/>
<dbReference type="EMBL" id="LK032514">
    <property type="protein sequence ID" value="CDY42081.1"/>
    <property type="molecule type" value="Genomic_DNA"/>
</dbReference>
<dbReference type="Pfam" id="PF04652">
    <property type="entry name" value="Vta1"/>
    <property type="match status" value="1"/>
</dbReference>
<dbReference type="PANTHER" id="PTHR46009">
    <property type="entry name" value="VACUOLAR PROTEIN SORTING-ASSOCIATED PROTEIN VTA1 HOMOLOG"/>
    <property type="match status" value="1"/>
</dbReference>
<keyword evidence="7" id="KW-1185">Reference proteome</keyword>
<protein>
    <submittedName>
        <fullName evidence="5">(rape) hypothetical protein</fullName>
    </submittedName>
    <submittedName>
        <fullName evidence="6">BnaA05g11050D protein</fullName>
    </submittedName>
</protein>
<evidence type="ECO:0000313" key="5">
    <source>
        <dbReference type="EMBL" id="CAF2096268.1"/>
    </source>
</evidence>
<comment type="subcellular location">
    <subcellularLocation>
        <location evidence="1">Endomembrane system</location>
    </subcellularLocation>
</comment>
<sequence length="270" mass="31312">MANLESEVVPSSLVEVAPILRLANDVEASNPRVAYLCRFYAFEKACKIDPTSSRRGVRQFKTALVRRLEHDQDETLRADRQKGSDACEMQSFYQHYNKTYIQPLLDAADKADRAQLKKAYQTDAIFLEVLKSLKVEVADEVMEAHTKIIERIQILCALEDDGEIFEECPPQEPIVSEESKLKRENVDQKSFLINTIEEGNKQLLEQLKKTNEQRQQFLDIQSKTYALKEIGEENKILLLDLSSIHNPHIRSFMEGEQTRILQKRNYQYRC</sequence>
<gene>
    <name evidence="6" type="primary">BnaA05g11050D</name>
    <name evidence="5" type="ORF">DARMORV10_A05P13600.1</name>
    <name evidence="6" type="ORF">GSBRNA2T00074122001</name>
</gene>
<evidence type="ECO:0000256" key="2">
    <source>
        <dbReference type="ARBA" id="ARBA00023136"/>
    </source>
</evidence>
<dbReference type="EMBL" id="HG994359">
    <property type="protein sequence ID" value="CAF2096268.1"/>
    <property type="molecule type" value="Genomic_DNA"/>
</dbReference>
<dbReference type="GO" id="GO:0032511">
    <property type="term" value="P:late endosome to vacuole transport via multivesicular body sorting pathway"/>
    <property type="evidence" value="ECO:0007669"/>
    <property type="project" value="InterPro"/>
</dbReference>
<evidence type="ECO:0000256" key="3">
    <source>
        <dbReference type="SAM" id="Coils"/>
    </source>
</evidence>
<dbReference type="Gramene" id="CDY42081">
    <property type="protein sequence ID" value="CDY42081"/>
    <property type="gene ID" value="GSBRNA2T00074122001"/>
</dbReference>
<dbReference type="AlphaFoldDB" id="A0A078HWI3"/>
<keyword evidence="2" id="KW-0472">Membrane</keyword>
<dbReference type="InterPro" id="IPR039431">
    <property type="entry name" value="Vta1/CALS_N"/>
</dbReference>
<dbReference type="Proteomes" id="UP001295469">
    <property type="component" value="Chromosome A05"/>
</dbReference>
<dbReference type="GO" id="GO:0012505">
    <property type="term" value="C:endomembrane system"/>
    <property type="evidence" value="ECO:0007669"/>
    <property type="project" value="UniProtKB-SubCell"/>
</dbReference>
<name>A0A078HWI3_BRANA</name>
<dbReference type="STRING" id="3708.A0A078HWI3"/>
<dbReference type="Gene3D" id="1.25.40.270">
    <property type="entry name" value="Vacuolar protein sorting-associated protein vta1"/>
    <property type="match status" value="1"/>
</dbReference>
<evidence type="ECO:0000256" key="1">
    <source>
        <dbReference type="ARBA" id="ARBA00004308"/>
    </source>
</evidence>
<accession>A0A078HWI3</accession>
<dbReference type="PANTHER" id="PTHR46009:SF1">
    <property type="entry name" value="VACUOLAR PROTEIN SORTING-ASSOCIATED PROTEIN VTA1 HOMOLOG"/>
    <property type="match status" value="1"/>
</dbReference>
<reference evidence="6 7" key="1">
    <citation type="journal article" date="2014" name="Science">
        <title>Plant genetics. Early allopolyploid evolution in the post-Neolithic Brassica napus oilseed genome.</title>
        <authorList>
            <person name="Chalhoub B."/>
            <person name="Denoeud F."/>
            <person name="Liu S."/>
            <person name="Parkin I.A."/>
            <person name="Tang H."/>
            <person name="Wang X."/>
            <person name="Chiquet J."/>
            <person name="Belcram H."/>
            <person name="Tong C."/>
            <person name="Samans B."/>
            <person name="Correa M."/>
            <person name="Da Silva C."/>
            <person name="Just J."/>
            <person name="Falentin C."/>
            <person name="Koh C.S."/>
            <person name="Le Clainche I."/>
            <person name="Bernard M."/>
            <person name="Bento P."/>
            <person name="Noel B."/>
            <person name="Labadie K."/>
            <person name="Alberti A."/>
            <person name="Charles M."/>
            <person name="Arnaud D."/>
            <person name="Guo H."/>
            <person name="Daviaud C."/>
            <person name="Alamery S."/>
            <person name="Jabbari K."/>
            <person name="Zhao M."/>
            <person name="Edger P.P."/>
            <person name="Chelaifa H."/>
            <person name="Tack D."/>
            <person name="Lassalle G."/>
            <person name="Mestiri I."/>
            <person name="Schnel N."/>
            <person name="Le Paslier M.C."/>
            <person name="Fan G."/>
            <person name="Renault V."/>
            <person name="Bayer P.E."/>
            <person name="Golicz A.A."/>
            <person name="Manoli S."/>
            <person name="Lee T.H."/>
            <person name="Thi V.H."/>
            <person name="Chalabi S."/>
            <person name="Hu Q."/>
            <person name="Fan C."/>
            <person name="Tollenaere R."/>
            <person name="Lu Y."/>
            <person name="Battail C."/>
            <person name="Shen J."/>
            <person name="Sidebottom C.H."/>
            <person name="Wang X."/>
            <person name="Canaguier A."/>
            <person name="Chauveau A."/>
            <person name="Berard A."/>
            <person name="Deniot G."/>
            <person name="Guan M."/>
            <person name="Liu Z."/>
            <person name="Sun F."/>
            <person name="Lim Y.P."/>
            <person name="Lyons E."/>
            <person name="Town C.D."/>
            <person name="Bancroft I."/>
            <person name="Wang X."/>
            <person name="Meng J."/>
            <person name="Ma J."/>
            <person name="Pires J.C."/>
            <person name="King G.J."/>
            <person name="Brunel D."/>
            <person name="Delourme R."/>
            <person name="Renard M."/>
            <person name="Aury J.M."/>
            <person name="Adams K.L."/>
            <person name="Batley J."/>
            <person name="Snowdon R.J."/>
            <person name="Tost J."/>
            <person name="Edwards D."/>
            <person name="Zhou Y."/>
            <person name="Hua W."/>
            <person name="Sharpe A.G."/>
            <person name="Paterson A.H."/>
            <person name="Guan C."/>
            <person name="Wincker P."/>
        </authorList>
    </citation>
    <scope>NUCLEOTIDE SEQUENCE [LARGE SCALE GENOMIC DNA]</scope>
    <source>
        <strain evidence="7">cv. Darmor-bzh</strain>
    </source>
</reference>
<dbReference type="InterPro" id="IPR023175">
    <property type="entry name" value="Vta1/CALS_N_sf"/>
</dbReference>
<dbReference type="Proteomes" id="UP000028999">
    <property type="component" value="Unassembled WGS sequence"/>
</dbReference>
<organism evidence="6 7">
    <name type="scientific">Brassica napus</name>
    <name type="common">Rape</name>
    <dbReference type="NCBI Taxonomy" id="3708"/>
    <lineage>
        <taxon>Eukaryota</taxon>
        <taxon>Viridiplantae</taxon>
        <taxon>Streptophyta</taxon>
        <taxon>Embryophyta</taxon>
        <taxon>Tracheophyta</taxon>
        <taxon>Spermatophyta</taxon>
        <taxon>Magnoliopsida</taxon>
        <taxon>eudicotyledons</taxon>
        <taxon>Gunneridae</taxon>
        <taxon>Pentapetalae</taxon>
        <taxon>rosids</taxon>
        <taxon>malvids</taxon>
        <taxon>Brassicales</taxon>
        <taxon>Brassicaceae</taxon>
        <taxon>Brassiceae</taxon>
        <taxon>Brassica</taxon>
    </lineage>
</organism>
<feature type="domain" description="Vta1/callose synthase N-terminal" evidence="4">
    <location>
        <begin position="16"/>
        <end position="143"/>
    </location>
</feature>
<keyword evidence="3" id="KW-0175">Coiled coil</keyword>
<reference evidence="5" key="3">
    <citation type="submission" date="2021-01" db="EMBL/GenBank/DDBJ databases">
        <authorList>
            <consortium name="Genoscope - CEA"/>
            <person name="William W."/>
        </authorList>
    </citation>
    <scope>NUCLEOTIDE SEQUENCE</scope>
</reference>
<reference evidence="6" key="2">
    <citation type="submission" date="2014-06" db="EMBL/GenBank/DDBJ databases">
        <authorList>
            <person name="Genoscope - CEA"/>
        </authorList>
    </citation>
    <scope>NUCLEOTIDE SEQUENCE</scope>
</reference>
<evidence type="ECO:0000313" key="7">
    <source>
        <dbReference type="Proteomes" id="UP000028999"/>
    </source>
</evidence>
<feature type="coiled-coil region" evidence="3">
    <location>
        <begin position="193"/>
        <end position="220"/>
    </location>
</feature>
<dbReference type="OMA" id="HIRSFME"/>
<evidence type="ECO:0000259" key="4">
    <source>
        <dbReference type="Pfam" id="PF04652"/>
    </source>
</evidence>